<dbReference type="GO" id="GO:0006310">
    <property type="term" value="P:DNA recombination"/>
    <property type="evidence" value="ECO:0007669"/>
    <property type="project" value="UniProtKB-UniRule"/>
</dbReference>
<dbReference type="Gene3D" id="1.10.8.420">
    <property type="entry name" value="RecR Domain 1"/>
    <property type="match status" value="1"/>
</dbReference>
<evidence type="ECO:0000256" key="6">
    <source>
        <dbReference type="ARBA" id="ARBA00023204"/>
    </source>
</evidence>
<dbReference type="InterPro" id="IPR034137">
    <property type="entry name" value="TOPRIM_RecR"/>
</dbReference>
<organism evidence="9 10">
    <name type="scientific">Parvimonas micra</name>
    <dbReference type="NCBI Taxonomy" id="33033"/>
    <lineage>
        <taxon>Bacteria</taxon>
        <taxon>Bacillati</taxon>
        <taxon>Bacillota</taxon>
        <taxon>Tissierellia</taxon>
        <taxon>Tissierellales</taxon>
        <taxon>Peptoniphilaceae</taxon>
        <taxon>Parvimonas</taxon>
    </lineage>
</organism>
<dbReference type="PROSITE" id="PS01300">
    <property type="entry name" value="RECR"/>
    <property type="match status" value="1"/>
</dbReference>
<comment type="similarity">
    <text evidence="7">Belongs to the RecR family.</text>
</comment>
<dbReference type="STRING" id="33033.NW74_07005"/>
<evidence type="ECO:0000256" key="5">
    <source>
        <dbReference type="ARBA" id="ARBA00023172"/>
    </source>
</evidence>
<keyword evidence="4 7" id="KW-0862">Zinc</keyword>
<evidence type="ECO:0000259" key="8">
    <source>
        <dbReference type="PROSITE" id="PS50880"/>
    </source>
</evidence>
<evidence type="ECO:0000313" key="10">
    <source>
        <dbReference type="Proteomes" id="UP000031386"/>
    </source>
</evidence>
<dbReference type="Pfam" id="PF21176">
    <property type="entry name" value="RecR_HhH"/>
    <property type="match status" value="1"/>
</dbReference>
<dbReference type="PANTHER" id="PTHR30446:SF0">
    <property type="entry name" value="RECOMBINATION PROTEIN RECR"/>
    <property type="match status" value="1"/>
</dbReference>
<sequence length="202" mass="23064">MNNYTKSIDEVIHYLSKLPSIGRKSATKMALKILEMDDDFTIEFAKSLINMKKNTHHCKICGNLTEDEICNICADEKRDKSIITIVEDMQGVISLEKTKVYKGTYHILNGLVTPREGITLDDLNVDSLLERIEKDNVKEVIFAISQTIDGELTELYIVDLLKNFKDLKISKIANGIPVGRSIDSYDELTFLKALEDRREIEY</sequence>
<feature type="zinc finger region" description="C4-type" evidence="7">
    <location>
        <begin position="58"/>
        <end position="73"/>
    </location>
</feature>
<dbReference type="Proteomes" id="UP000031386">
    <property type="component" value="Chromosome"/>
</dbReference>
<dbReference type="InterPro" id="IPR006171">
    <property type="entry name" value="TOPRIM_dom"/>
</dbReference>
<dbReference type="GO" id="GO:0003677">
    <property type="term" value="F:DNA binding"/>
    <property type="evidence" value="ECO:0007669"/>
    <property type="project" value="UniProtKB-UniRule"/>
</dbReference>
<keyword evidence="6 7" id="KW-0234">DNA repair</keyword>
<evidence type="ECO:0000256" key="4">
    <source>
        <dbReference type="ARBA" id="ARBA00022833"/>
    </source>
</evidence>
<dbReference type="SUPFAM" id="SSF111304">
    <property type="entry name" value="Recombination protein RecR"/>
    <property type="match status" value="1"/>
</dbReference>
<dbReference type="RefSeq" id="WP_041954661.1">
    <property type="nucleotide sequence ID" value="NZ_CALHGL010000031.1"/>
</dbReference>
<dbReference type="Gene3D" id="3.40.1360.10">
    <property type="match status" value="1"/>
</dbReference>
<protein>
    <recommendedName>
        <fullName evidence="7">Recombination protein RecR</fullName>
    </recommendedName>
</protein>
<reference evidence="9 10" key="1">
    <citation type="submission" date="2014-10" db="EMBL/GenBank/DDBJ databases">
        <title>Complete genome sequence of Parvimonas micra KCOM 1535 (= ChDC B708).</title>
        <authorList>
            <person name="Kook J.-K."/>
            <person name="Park S.-N."/>
            <person name="Lim Y.K."/>
            <person name="Roh H."/>
        </authorList>
    </citation>
    <scope>NUCLEOTIDE SEQUENCE [LARGE SCALE GENOMIC DNA]</scope>
    <source>
        <strain evidence="10">KCOM 1535 / ChDC B708</strain>
    </source>
</reference>
<dbReference type="OrthoDB" id="9802672at2"/>
<feature type="domain" description="Toprim" evidence="8">
    <location>
        <begin position="81"/>
        <end position="177"/>
    </location>
</feature>
<comment type="function">
    <text evidence="7">May play a role in DNA repair. It seems to be involved in an RecBC-independent recombinational process of DNA repair. It may act with RecF and RecO.</text>
</comment>
<evidence type="ECO:0000256" key="3">
    <source>
        <dbReference type="ARBA" id="ARBA00022771"/>
    </source>
</evidence>
<dbReference type="Gene3D" id="3.30.60.80">
    <property type="match status" value="1"/>
</dbReference>
<dbReference type="PROSITE" id="PS50880">
    <property type="entry name" value="TOPRIM"/>
    <property type="match status" value="1"/>
</dbReference>
<dbReference type="GO" id="GO:0006281">
    <property type="term" value="P:DNA repair"/>
    <property type="evidence" value="ECO:0007669"/>
    <property type="project" value="UniProtKB-UniRule"/>
</dbReference>
<keyword evidence="10" id="KW-1185">Reference proteome</keyword>
<evidence type="ECO:0000256" key="2">
    <source>
        <dbReference type="ARBA" id="ARBA00022763"/>
    </source>
</evidence>
<dbReference type="KEGG" id="pmic:NW74_07005"/>
<keyword evidence="5 7" id="KW-0233">DNA recombination</keyword>
<dbReference type="AlphaFoldDB" id="A0A0B4S2S8"/>
<dbReference type="NCBIfam" id="TIGR00615">
    <property type="entry name" value="recR"/>
    <property type="match status" value="1"/>
</dbReference>
<dbReference type="InterPro" id="IPR015967">
    <property type="entry name" value="Rcmb_RecR_Znf"/>
</dbReference>
<dbReference type="CDD" id="cd01025">
    <property type="entry name" value="TOPRIM_recR"/>
    <property type="match status" value="1"/>
</dbReference>
<dbReference type="InterPro" id="IPR023627">
    <property type="entry name" value="Rcmb_RecR"/>
</dbReference>
<evidence type="ECO:0000313" key="9">
    <source>
        <dbReference type="EMBL" id="AIZ37087.1"/>
    </source>
</evidence>
<dbReference type="InterPro" id="IPR000093">
    <property type="entry name" value="DNA_Rcmb_RecR"/>
</dbReference>
<keyword evidence="1 7" id="KW-0479">Metal-binding</keyword>
<name>A0A0B4S2S8_9FIRM</name>
<dbReference type="HAMAP" id="MF_00017">
    <property type="entry name" value="RecR"/>
    <property type="match status" value="1"/>
</dbReference>
<keyword evidence="3 7" id="KW-0863">Zinc-finger</keyword>
<proteinExistence type="inferred from homology"/>
<dbReference type="Pfam" id="PF13662">
    <property type="entry name" value="Toprim_4"/>
    <property type="match status" value="1"/>
</dbReference>
<dbReference type="GO" id="GO:0008270">
    <property type="term" value="F:zinc ion binding"/>
    <property type="evidence" value="ECO:0007669"/>
    <property type="project" value="UniProtKB-KW"/>
</dbReference>
<evidence type="ECO:0000256" key="1">
    <source>
        <dbReference type="ARBA" id="ARBA00022723"/>
    </source>
</evidence>
<keyword evidence="2 7" id="KW-0227">DNA damage</keyword>
<evidence type="ECO:0000256" key="7">
    <source>
        <dbReference type="HAMAP-Rule" id="MF_00017"/>
    </source>
</evidence>
<dbReference type="PANTHER" id="PTHR30446">
    <property type="entry name" value="RECOMBINATION PROTEIN RECR"/>
    <property type="match status" value="1"/>
</dbReference>
<dbReference type="EMBL" id="CP009761">
    <property type="protein sequence ID" value="AIZ37087.1"/>
    <property type="molecule type" value="Genomic_DNA"/>
</dbReference>
<dbReference type="Pfam" id="PF02132">
    <property type="entry name" value="RecR_ZnF"/>
    <property type="match status" value="1"/>
</dbReference>
<gene>
    <name evidence="7" type="primary">recR</name>
    <name evidence="9" type="ORF">NW74_07005</name>
</gene>
<accession>A0A0B4S2S8</accession>